<dbReference type="EMBL" id="CP051684">
    <property type="protein sequence ID" value="QJD92649.1"/>
    <property type="molecule type" value="Genomic_DNA"/>
</dbReference>
<dbReference type="RefSeq" id="WP_169113733.1">
    <property type="nucleotide sequence ID" value="NZ_CP051684.1"/>
</dbReference>
<keyword evidence="2" id="KW-1185">Reference proteome</keyword>
<gene>
    <name evidence="1" type="ORF">HH213_22695</name>
</gene>
<evidence type="ECO:0000313" key="2">
    <source>
        <dbReference type="Proteomes" id="UP000503117"/>
    </source>
</evidence>
<sequence length="109" mass="12284">MNLFIRAYASCGSLENAKEISDAIRLVLFQFDPVDFSEPKPYWKMPELFEFSFNLSPASETSFLEVIKSCGAGWLHLGNGQDRSSVWNRVEGYSFLTPSVAWAELALIP</sequence>
<name>A0ABX6ME77_9BURK</name>
<dbReference type="Proteomes" id="UP000503117">
    <property type="component" value="Chromosome"/>
</dbReference>
<accession>A0ABX6ME77</accession>
<protein>
    <submittedName>
        <fullName evidence="1">Uncharacterized protein</fullName>
    </submittedName>
</protein>
<evidence type="ECO:0000313" key="1">
    <source>
        <dbReference type="EMBL" id="QJD92649.1"/>
    </source>
</evidence>
<organism evidence="1 2">
    <name type="scientific">Duganella dendranthematis</name>
    <dbReference type="NCBI Taxonomy" id="2728021"/>
    <lineage>
        <taxon>Bacteria</taxon>
        <taxon>Pseudomonadati</taxon>
        <taxon>Pseudomonadota</taxon>
        <taxon>Betaproteobacteria</taxon>
        <taxon>Burkholderiales</taxon>
        <taxon>Oxalobacteraceae</taxon>
        <taxon>Telluria group</taxon>
        <taxon>Duganella</taxon>
    </lineage>
</organism>
<proteinExistence type="predicted"/>
<reference evidence="1 2" key="1">
    <citation type="submission" date="2020-04" db="EMBL/GenBank/DDBJ databases">
        <title>Genome sequencing of novel species.</title>
        <authorList>
            <person name="Heo J."/>
            <person name="Kim S.-J."/>
            <person name="Kim J.-S."/>
            <person name="Hong S.-B."/>
            <person name="Kwon S.-W."/>
        </authorList>
    </citation>
    <scope>NUCLEOTIDE SEQUENCE [LARGE SCALE GENOMIC DNA]</scope>
    <source>
        <strain evidence="1 2">AF9R3</strain>
    </source>
</reference>